<dbReference type="AlphaFoldDB" id="A0A7W7Y6Y9"/>
<dbReference type="InterPro" id="IPR006311">
    <property type="entry name" value="TAT_signal"/>
</dbReference>
<dbReference type="Proteomes" id="UP000590740">
    <property type="component" value="Unassembled WGS sequence"/>
</dbReference>
<dbReference type="PROSITE" id="PS51318">
    <property type="entry name" value="TAT"/>
    <property type="match status" value="1"/>
</dbReference>
<dbReference type="InterPro" id="IPR027056">
    <property type="entry name" value="Gluconate_2DH_su3"/>
</dbReference>
<feature type="signal peptide" evidence="1">
    <location>
        <begin position="1"/>
        <end position="30"/>
    </location>
</feature>
<evidence type="ECO:0000256" key="1">
    <source>
        <dbReference type="SAM" id="SignalP"/>
    </source>
</evidence>
<dbReference type="InterPro" id="IPR019546">
    <property type="entry name" value="TAT_signal_bac_arc"/>
</dbReference>
<protein>
    <recommendedName>
        <fullName evidence="4">Gluconate 2-dehydrogenase subunit 3</fullName>
    </recommendedName>
</protein>
<name>A0A7W7Y6Y9_9BACT</name>
<dbReference type="RefSeq" id="WP_184337710.1">
    <property type="nucleotide sequence ID" value="NZ_JACHIG010000001.1"/>
</dbReference>
<evidence type="ECO:0008006" key="4">
    <source>
        <dbReference type="Google" id="ProtNLM"/>
    </source>
</evidence>
<accession>A0A7W7Y6Y9</accession>
<proteinExistence type="predicted"/>
<reference evidence="2 3" key="1">
    <citation type="submission" date="2020-08" db="EMBL/GenBank/DDBJ databases">
        <title>Genomic Encyclopedia of Type Strains, Phase IV (KMG-IV): sequencing the most valuable type-strain genomes for metagenomic binning, comparative biology and taxonomic classification.</title>
        <authorList>
            <person name="Goeker M."/>
        </authorList>
    </citation>
    <scope>NUCLEOTIDE SEQUENCE [LARGE SCALE GENOMIC DNA]</scope>
    <source>
        <strain evidence="2 3">DSM 12252</strain>
    </source>
</reference>
<dbReference type="NCBIfam" id="TIGR01409">
    <property type="entry name" value="TAT_signal_seq"/>
    <property type="match status" value="1"/>
</dbReference>
<feature type="chain" id="PRO_5030835760" description="Gluconate 2-dehydrogenase subunit 3" evidence="1">
    <location>
        <begin position="31"/>
        <end position="218"/>
    </location>
</feature>
<evidence type="ECO:0000313" key="2">
    <source>
        <dbReference type="EMBL" id="MBB5030773.1"/>
    </source>
</evidence>
<gene>
    <name evidence="2" type="ORF">HNQ65_000327</name>
</gene>
<sequence>MPENSPISRRNALKGLLSSAAGAAAVPAIAAPNHTEPAPPAHPSRFVFHDPDFMQPQKFPWEKLLSAEELATTQALADLILPKDETSPAASEVGVPDFINEWISAEYPAHQEDRETIRGGLGWLNTESFKRFEKRFEELGVAQQAQLTDDICGAGEVRPENRVGAAFFKRFRQLCLSGYYSHSQTWKSLGYVGNVSIGGPYPGVLPEVIEKLGLQDVV</sequence>
<comment type="caution">
    <text evidence="2">The sequence shown here is derived from an EMBL/GenBank/DDBJ whole genome shotgun (WGS) entry which is preliminary data.</text>
</comment>
<organism evidence="2 3">
    <name type="scientific">Prosthecobacter vanneervenii</name>
    <dbReference type="NCBI Taxonomy" id="48466"/>
    <lineage>
        <taxon>Bacteria</taxon>
        <taxon>Pseudomonadati</taxon>
        <taxon>Verrucomicrobiota</taxon>
        <taxon>Verrucomicrobiia</taxon>
        <taxon>Verrucomicrobiales</taxon>
        <taxon>Verrucomicrobiaceae</taxon>
        <taxon>Prosthecobacter</taxon>
    </lineage>
</organism>
<evidence type="ECO:0000313" key="3">
    <source>
        <dbReference type="Proteomes" id="UP000590740"/>
    </source>
</evidence>
<keyword evidence="3" id="KW-1185">Reference proteome</keyword>
<keyword evidence="1" id="KW-0732">Signal</keyword>
<dbReference type="EMBL" id="JACHIG010000001">
    <property type="protein sequence ID" value="MBB5030773.1"/>
    <property type="molecule type" value="Genomic_DNA"/>
</dbReference>
<dbReference type="Pfam" id="PF13618">
    <property type="entry name" value="Gluconate_2-dh3"/>
    <property type="match status" value="1"/>
</dbReference>